<accession>A0ABT8W1T7</accession>
<dbReference type="Pfam" id="PF02643">
    <property type="entry name" value="DUF192"/>
    <property type="match status" value="1"/>
</dbReference>
<dbReference type="InterPro" id="IPR003795">
    <property type="entry name" value="DUF192"/>
</dbReference>
<dbReference type="InterPro" id="IPR038695">
    <property type="entry name" value="Saro_0823-like_sf"/>
</dbReference>
<dbReference type="PANTHER" id="PTHR37953:SF1">
    <property type="entry name" value="UPF0127 PROTEIN MJ1496"/>
    <property type="match status" value="1"/>
</dbReference>
<dbReference type="Proteomes" id="UP001168640">
    <property type="component" value="Unassembled WGS sequence"/>
</dbReference>
<evidence type="ECO:0000256" key="1">
    <source>
        <dbReference type="SAM" id="SignalP"/>
    </source>
</evidence>
<name>A0ABT8W1T7_9GAMM</name>
<organism evidence="2 3">
    <name type="scientific">Marinobacter suaedae</name>
    <dbReference type="NCBI Taxonomy" id="3057675"/>
    <lineage>
        <taxon>Bacteria</taxon>
        <taxon>Pseudomonadati</taxon>
        <taxon>Pseudomonadota</taxon>
        <taxon>Gammaproteobacteria</taxon>
        <taxon>Pseudomonadales</taxon>
        <taxon>Marinobacteraceae</taxon>
        <taxon>Marinobacter</taxon>
    </lineage>
</organism>
<evidence type="ECO:0000313" key="3">
    <source>
        <dbReference type="Proteomes" id="UP001168640"/>
    </source>
</evidence>
<dbReference type="PROSITE" id="PS51257">
    <property type="entry name" value="PROKAR_LIPOPROTEIN"/>
    <property type="match status" value="1"/>
</dbReference>
<reference evidence="2" key="1">
    <citation type="submission" date="2023-07" db="EMBL/GenBank/DDBJ databases">
        <title>Marinobacter sp. chi1 genome sequencing and assembly.</title>
        <authorList>
            <person name="Park S."/>
        </authorList>
    </citation>
    <scope>NUCLEOTIDE SEQUENCE</scope>
    <source>
        <strain evidence="2">Chi1</strain>
    </source>
</reference>
<dbReference type="Gene3D" id="2.60.120.1140">
    <property type="entry name" value="Protein of unknown function DUF192"/>
    <property type="match status" value="1"/>
</dbReference>
<dbReference type="EMBL" id="JAUMIS010000002">
    <property type="protein sequence ID" value="MDO3722218.1"/>
    <property type="molecule type" value="Genomic_DNA"/>
</dbReference>
<proteinExistence type="predicted"/>
<dbReference type="PANTHER" id="PTHR37953">
    <property type="entry name" value="UPF0127 PROTEIN MJ1496"/>
    <property type="match status" value="1"/>
</dbReference>
<feature type="chain" id="PRO_5047257025" evidence="1">
    <location>
        <begin position="23"/>
        <end position="170"/>
    </location>
</feature>
<comment type="caution">
    <text evidence="2">The sequence shown here is derived from an EMBL/GenBank/DDBJ whole genome shotgun (WGS) entry which is preliminary data.</text>
</comment>
<sequence length="170" mass="18684">MTFRFRLPVMGFLLFASVSGCAANSGIPQPELPTKQACFVGAGESVPVMLEVARKPEHRQKGLMGRQELPENHGMLFVYPELQKPERGFWMRNTLLTLDIAYISKAGVIGSIRRMEPCSAHDAASCPTYPAGVPFTYAIEMNAGFFEENGLKVGDKLMVGEEQCGPQQTL</sequence>
<gene>
    <name evidence="2" type="ORF">QVZ43_10835</name>
</gene>
<feature type="signal peptide" evidence="1">
    <location>
        <begin position="1"/>
        <end position="22"/>
    </location>
</feature>
<evidence type="ECO:0000313" key="2">
    <source>
        <dbReference type="EMBL" id="MDO3722218.1"/>
    </source>
</evidence>
<keyword evidence="1" id="KW-0732">Signal</keyword>
<protein>
    <submittedName>
        <fullName evidence="2">DUF192 domain-containing protein</fullName>
    </submittedName>
</protein>
<keyword evidence="3" id="KW-1185">Reference proteome</keyword>
<dbReference type="RefSeq" id="WP_302909948.1">
    <property type="nucleotide sequence ID" value="NZ_JAUMIS010000002.1"/>
</dbReference>